<accession>A0ABQ4QXC5</accession>
<name>A0ABQ4QXC5_9HYPH</name>
<feature type="signal peptide" evidence="4">
    <location>
        <begin position="1"/>
        <end position="29"/>
    </location>
</feature>
<dbReference type="SUPFAM" id="SSF53822">
    <property type="entry name" value="Periplasmic binding protein-like I"/>
    <property type="match status" value="1"/>
</dbReference>
<keyword evidence="2 4" id="KW-0732">Signal</keyword>
<evidence type="ECO:0000313" key="6">
    <source>
        <dbReference type="EMBL" id="GJD50040.1"/>
    </source>
</evidence>
<evidence type="ECO:0000256" key="2">
    <source>
        <dbReference type="ARBA" id="ARBA00022729"/>
    </source>
</evidence>
<keyword evidence="3" id="KW-0029">Amino-acid transport</keyword>
<dbReference type="InterPro" id="IPR028082">
    <property type="entry name" value="Peripla_BP_I"/>
</dbReference>
<dbReference type="PANTHER" id="PTHR30483">
    <property type="entry name" value="LEUCINE-SPECIFIC-BINDING PROTEIN"/>
    <property type="match status" value="1"/>
</dbReference>
<evidence type="ECO:0000256" key="1">
    <source>
        <dbReference type="ARBA" id="ARBA00010062"/>
    </source>
</evidence>
<feature type="domain" description="Leucine-binding protein" evidence="5">
    <location>
        <begin position="46"/>
        <end position="383"/>
    </location>
</feature>
<dbReference type="InterPro" id="IPR006311">
    <property type="entry name" value="TAT_signal"/>
</dbReference>
<gene>
    <name evidence="6" type="ORF">OPKNFCMD_2776</name>
</gene>
<dbReference type="Proteomes" id="UP001055167">
    <property type="component" value="Unassembled WGS sequence"/>
</dbReference>
<dbReference type="Pfam" id="PF13458">
    <property type="entry name" value="Peripla_BP_6"/>
    <property type="match status" value="1"/>
</dbReference>
<protein>
    <recommendedName>
        <fullName evidence="5">Leucine-binding protein domain-containing protein</fullName>
    </recommendedName>
</protein>
<proteinExistence type="inferred from homology"/>
<feature type="chain" id="PRO_5047126236" description="Leucine-binding protein domain-containing protein" evidence="4">
    <location>
        <begin position="30"/>
        <end position="423"/>
    </location>
</feature>
<dbReference type="RefSeq" id="WP_128562202.1">
    <property type="nucleotide sequence ID" value="NZ_BPQH01000008.1"/>
</dbReference>
<keyword evidence="3" id="KW-0813">Transport</keyword>
<evidence type="ECO:0000256" key="4">
    <source>
        <dbReference type="SAM" id="SignalP"/>
    </source>
</evidence>
<evidence type="ECO:0000313" key="7">
    <source>
        <dbReference type="Proteomes" id="UP001055167"/>
    </source>
</evidence>
<reference evidence="6" key="1">
    <citation type="journal article" date="2021" name="Front. Microbiol.">
        <title>Comprehensive Comparative Genomics and Phenotyping of Methylobacterium Species.</title>
        <authorList>
            <person name="Alessa O."/>
            <person name="Ogura Y."/>
            <person name="Fujitani Y."/>
            <person name="Takami H."/>
            <person name="Hayashi T."/>
            <person name="Sahin N."/>
            <person name="Tani A."/>
        </authorList>
    </citation>
    <scope>NUCLEOTIDE SEQUENCE</scope>
    <source>
        <strain evidence="6">KCTC 52305</strain>
    </source>
</reference>
<organism evidence="6 7">
    <name type="scientific">Methylobacterium crusticola</name>
    <dbReference type="NCBI Taxonomy" id="1697972"/>
    <lineage>
        <taxon>Bacteria</taxon>
        <taxon>Pseudomonadati</taxon>
        <taxon>Pseudomonadota</taxon>
        <taxon>Alphaproteobacteria</taxon>
        <taxon>Hyphomicrobiales</taxon>
        <taxon>Methylobacteriaceae</taxon>
        <taxon>Methylobacterium</taxon>
    </lineage>
</organism>
<dbReference type="CDD" id="cd06327">
    <property type="entry name" value="PBP1_SBP-like"/>
    <property type="match status" value="1"/>
</dbReference>
<comment type="similarity">
    <text evidence="1">Belongs to the leucine-binding protein family.</text>
</comment>
<dbReference type="Gene3D" id="3.40.50.2300">
    <property type="match status" value="2"/>
</dbReference>
<dbReference type="PROSITE" id="PS51318">
    <property type="entry name" value="TAT"/>
    <property type="match status" value="1"/>
</dbReference>
<evidence type="ECO:0000256" key="3">
    <source>
        <dbReference type="ARBA" id="ARBA00022970"/>
    </source>
</evidence>
<dbReference type="InterPro" id="IPR028081">
    <property type="entry name" value="Leu-bd"/>
</dbReference>
<comment type="caution">
    <text evidence="6">The sequence shown here is derived from an EMBL/GenBank/DDBJ whole genome shotgun (WGS) entry which is preliminary data.</text>
</comment>
<dbReference type="EMBL" id="BPQH01000008">
    <property type="protein sequence ID" value="GJD50040.1"/>
    <property type="molecule type" value="Genomic_DNA"/>
</dbReference>
<sequence>MTDATPRTTARLRGALLGGLAALAGAALAAAQPAPAAAEPQLSDGKVRIAVLNDMSSVYADSTGRGSVIAAEMAVKDFGGTLDGKPIEVIFADHQNKPDVGSNIARQWYDREGVDAILDVPTSSVALAVQQIAKEKGKLLIVSGGGTSDLTGTACSPTGIQWTYDTYALSHVSGSAAVKQGYDTWTFVTADYAFGHALERDAIAEVKRSGGKVLSTVRAPFATADFSSFLLQAQASGAKLVAFANAGGDTINAIKQANEFGLAQGGQRLLALLVNIDDVHSLGITVAQGLLLTTAFYWDRDAETRAFGERFKAQAGLMPTMHQAGVYSAVGHYLKAVRAAGSDEARTVVAKMREMPVNDMFAKGGRVREDGRMVHDMYLMQVKTPQESKGEWDLYKLVATVPGDEAFRPMSEGGCPLVKAAAK</sequence>
<dbReference type="PANTHER" id="PTHR30483:SF6">
    <property type="entry name" value="PERIPLASMIC BINDING PROTEIN OF ABC TRANSPORTER FOR NATURAL AMINO ACIDS"/>
    <property type="match status" value="1"/>
</dbReference>
<keyword evidence="7" id="KW-1185">Reference proteome</keyword>
<evidence type="ECO:0000259" key="5">
    <source>
        <dbReference type="Pfam" id="PF13458"/>
    </source>
</evidence>
<dbReference type="InterPro" id="IPR051010">
    <property type="entry name" value="BCAA_transport"/>
</dbReference>
<reference evidence="6" key="2">
    <citation type="submission" date="2021-08" db="EMBL/GenBank/DDBJ databases">
        <authorList>
            <person name="Tani A."/>
            <person name="Ola A."/>
            <person name="Ogura Y."/>
            <person name="Katsura K."/>
            <person name="Hayashi T."/>
        </authorList>
    </citation>
    <scope>NUCLEOTIDE SEQUENCE</scope>
    <source>
        <strain evidence="6">KCTC 52305</strain>
    </source>
</reference>